<feature type="transmembrane region" description="Helical" evidence="5">
    <location>
        <begin position="145"/>
        <end position="164"/>
    </location>
</feature>
<feature type="transmembrane region" description="Helical" evidence="5">
    <location>
        <begin position="108"/>
        <end position="133"/>
    </location>
</feature>
<dbReference type="PANTHER" id="PTHR23510:SF25">
    <property type="entry name" value="MFS DOMAIN-CONTAINING PROTEIN"/>
    <property type="match status" value="1"/>
</dbReference>
<dbReference type="AlphaFoldDB" id="A0AAN5CMP4"/>
<accession>A0AAN5CMP4</accession>
<evidence type="ECO:0000313" key="6">
    <source>
        <dbReference type="EMBL" id="GMR47270.1"/>
    </source>
</evidence>
<dbReference type="GO" id="GO:0005765">
    <property type="term" value="C:lysosomal membrane"/>
    <property type="evidence" value="ECO:0007669"/>
    <property type="project" value="TreeGrafter"/>
</dbReference>
<feature type="non-terminal residue" evidence="6">
    <location>
        <position position="202"/>
    </location>
</feature>
<dbReference type="InterPro" id="IPR051068">
    <property type="entry name" value="MFS_Domain-Containing_Protein"/>
</dbReference>
<evidence type="ECO:0000256" key="4">
    <source>
        <dbReference type="ARBA" id="ARBA00023136"/>
    </source>
</evidence>
<evidence type="ECO:0000313" key="7">
    <source>
        <dbReference type="Proteomes" id="UP001328107"/>
    </source>
</evidence>
<evidence type="ECO:0000256" key="2">
    <source>
        <dbReference type="ARBA" id="ARBA00022692"/>
    </source>
</evidence>
<keyword evidence="3 5" id="KW-1133">Transmembrane helix</keyword>
<feature type="transmembrane region" description="Helical" evidence="5">
    <location>
        <begin position="176"/>
        <end position="199"/>
    </location>
</feature>
<organism evidence="6 7">
    <name type="scientific">Pristionchus mayeri</name>
    <dbReference type="NCBI Taxonomy" id="1317129"/>
    <lineage>
        <taxon>Eukaryota</taxon>
        <taxon>Metazoa</taxon>
        <taxon>Ecdysozoa</taxon>
        <taxon>Nematoda</taxon>
        <taxon>Chromadorea</taxon>
        <taxon>Rhabditida</taxon>
        <taxon>Rhabditina</taxon>
        <taxon>Diplogasteromorpha</taxon>
        <taxon>Diplogasteroidea</taxon>
        <taxon>Neodiplogasteridae</taxon>
        <taxon>Pristionchus</taxon>
    </lineage>
</organism>
<feature type="transmembrane region" description="Helical" evidence="5">
    <location>
        <begin position="55"/>
        <end position="74"/>
    </location>
</feature>
<comment type="subcellular location">
    <subcellularLocation>
        <location evidence="1">Membrane</location>
        <topology evidence="1">Multi-pass membrane protein</topology>
    </subcellularLocation>
</comment>
<keyword evidence="4 5" id="KW-0472">Membrane</keyword>
<sequence length="202" mass="22444">MSSVAGPMMTVMYAFTGRKVVLIMAIAQVIVRSVALVLVQMFFLCRLGRFVSCRVLFIFSNSVVIIGYIITYPFPFSSNPMQPFNETTRTGCSSQIYSCCDTQLAVNIIPFVVIMIITNSFALPSAALSLDTIYSKMIGKIDQDLIQSVFVIAVDIIQIIGPIYGAEVFSSVGLNLIHIINGSVYILGTIVWLMAWRWIRPY</sequence>
<reference evidence="7" key="1">
    <citation type="submission" date="2022-10" db="EMBL/GenBank/DDBJ databases">
        <title>Genome assembly of Pristionchus species.</title>
        <authorList>
            <person name="Yoshida K."/>
            <person name="Sommer R.J."/>
        </authorList>
    </citation>
    <scope>NUCLEOTIDE SEQUENCE [LARGE SCALE GENOMIC DNA]</scope>
    <source>
        <strain evidence="7">RS5460</strain>
    </source>
</reference>
<evidence type="ECO:0000256" key="5">
    <source>
        <dbReference type="SAM" id="Phobius"/>
    </source>
</evidence>
<feature type="transmembrane region" description="Helical" evidence="5">
    <location>
        <begin position="20"/>
        <end position="43"/>
    </location>
</feature>
<name>A0AAN5CMP4_9BILA</name>
<dbReference type="Proteomes" id="UP001328107">
    <property type="component" value="Unassembled WGS sequence"/>
</dbReference>
<gene>
    <name evidence="6" type="ORF">PMAYCL1PPCAC_17465</name>
</gene>
<keyword evidence="7" id="KW-1185">Reference proteome</keyword>
<evidence type="ECO:0000256" key="3">
    <source>
        <dbReference type="ARBA" id="ARBA00022989"/>
    </source>
</evidence>
<comment type="caution">
    <text evidence="6">The sequence shown here is derived from an EMBL/GenBank/DDBJ whole genome shotgun (WGS) entry which is preliminary data.</text>
</comment>
<dbReference type="PANTHER" id="PTHR23510">
    <property type="entry name" value="INNER MEMBRANE TRANSPORT PROTEIN YAJR"/>
    <property type="match status" value="1"/>
</dbReference>
<protein>
    <submittedName>
        <fullName evidence="6">Uncharacterized protein</fullName>
    </submittedName>
</protein>
<proteinExistence type="predicted"/>
<evidence type="ECO:0000256" key="1">
    <source>
        <dbReference type="ARBA" id="ARBA00004141"/>
    </source>
</evidence>
<keyword evidence="2 5" id="KW-0812">Transmembrane</keyword>
<dbReference type="EMBL" id="BTRK01000004">
    <property type="protein sequence ID" value="GMR47270.1"/>
    <property type="molecule type" value="Genomic_DNA"/>
</dbReference>